<keyword evidence="2" id="KW-0813">Transport</keyword>
<feature type="transmembrane region" description="Helical" evidence="6">
    <location>
        <begin position="21"/>
        <end position="41"/>
    </location>
</feature>
<proteinExistence type="predicted"/>
<dbReference type="GO" id="GO:0022857">
    <property type="term" value="F:transmembrane transporter activity"/>
    <property type="evidence" value="ECO:0007669"/>
    <property type="project" value="InterPro"/>
</dbReference>
<feature type="transmembrane region" description="Helical" evidence="6">
    <location>
        <begin position="84"/>
        <end position="101"/>
    </location>
</feature>
<gene>
    <name evidence="8" type="ORF">DWQ67_06675</name>
</gene>
<keyword evidence="5 6" id="KW-0472">Membrane</keyword>
<dbReference type="PANTHER" id="PTHR42718">
    <property type="entry name" value="MAJOR FACILITATOR SUPERFAMILY MULTIDRUG TRANSPORTER MFSC"/>
    <property type="match status" value="1"/>
</dbReference>
<dbReference type="AlphaFoldDB" id="A0A496PJV3"/>
<evidence type="ECO:0000256" key="1">
    <source>
        <dbReference type="ARBA" id="ARBA00004651"/>
    </source>
</evidence>
<reference evidence="8 9" key="1">
    <citation type="submission" date="2018-07" db="EMBL/GenBank/DDBJ databases">
        <title>Arthrobacter sp. nov., isolated from raw cow's milk with high bacterial count.</title>
        <authorList>
            <person name="Hahne J."/>
            <person name="Isele D."/>
            <person name="Lipski A."/>
        </authorList>
    </citation>
    <scope>NUCLEOTIDE SEQUENCE [LARGE SCALE GENOMIC DNA]</scope>
    <source>
        <strain evidence="8 9">JZ R-183</strain>
    </source>
</reference>
<dbReference type="Gene3D" id="1.20.1250.20">
    <property type="entry name" value="MFS general substrate transporter like domains"/>
    <property type="match status" value="1"/>
</dbReference>
<feature type="transmembrane region" description="Helical" evidence="6">
    <location>
        <begin position="107"/>
        <end position="124"/>
    </location>
</feature>
<evidence type="ECO:0000259" key="7">
    <source>
        <dbReference type="PROSITE" id="PS50850"/>
    </source>
</evidence>
<sequence>MSSPSAPAGSRSGVIKLLVPAFILLELFAGLVQGWIIPLLAEIGSHYSIADGALNWILSIGLLSSAVSVPLLTMLADRFGVKPLLVLSAMLTAAGSLMIAFAPSFPFLILGAALQGPVAALLPLEMATLKRHLPHIAGRVTGILVGVLTIGFSLGALMGGWILEWTGNLVFTQAVPAVALVLIAAVLLVVVPVSPGNPGRVVDWAGAGLLSLGLVGLMYGLSNGPSAGWADTSSYLPALVGVAAIVAFIFVEMRAREPLFNLALLRRVKLGIPLAIGLLAAMILFGSQTPMVLFLTSDPAESGYGTGVSSAAIGMIIAITGVGTSLGAFAVPLFRRVLSLRMTVALGAALPAVAMTVVSTGPTNPIFATICFTLAWFGVGILLAAMPGLVVERAPEDSAASISGIYNTGRTLGGSLSGAIIATIMTSISAAAAPGAASTAVSPTPFLAFQVVFLLLAAISAVAVALAFRIREPAQQTEAATAGTKEAQA</sequence>
<dbReference type="InterPro" id="IPR020846">
    <property type="entry name" value="MFS_dom"/>
</dbReference>
<dbReference type="PROSITE" id="PS50850">
    <property type="entry name" value="MFS"/>
    <property type="match status" value="1"/>
</dbReference>
<dbReference type="RefSeq" id="WP_121484801.1">
    <property type="nucleotide sequence ID" value="NZ_QQXL01000003.1"/>
</dbReference>
<evidence type="ECO:0000256" key="5">
    <source>
        <dbReference type="ARBA" id="ARBA00023136"/>
    </source>
</evidence>
<feature type="transmembrane region" description="Helical" evidence="6">
    <location>
        <begin position="366"/>
        <end position="391"/>
    </location>
</feature>
<dbReference type="Proteomes" id="UP000273119">
    <property type="component" value="Unassembled WGS sequence"/>
</dbReference>
<accession>A0A496PJV3</accession>
<feature type="transmembrane region" description="Helical" evidence="6">
    <location>
        <begin position="53"/>
        <end position="72"/>
    </location>
</feature>
<dbReference type="Pfam" id="PF07690">
    <property type="entry name" value="MFS_1"/>
    <property type="match status" value="1"/>
</dbReference>
<comment type="caution">
    <text evidence="8">The sequence shown here is derived from an EMBL/GenBank/DDBJ whole genome shotgun (WGS) entry which is preliminary data.</text>
</comment>
<feature type="transmembrane region" description="Helical" evidence="6">
    <location>
        <begin position="307"/>
        <end position="331"/>
    </location>
</feature>
<dbReference type="GO" id="GO:0005886">
    <property type="term" value="C:plasma membrane"/>
    <property type="evidence" value="ECO:0007669"/>
    <property type="project" value="UniProtKB-SubCell"/>
</dbReference>
<feature type="domain" description="Major facilitator superfamily (MFS) profile" evidence="7">
    <location>
        <begin position="14"/>
        <end position="475"/>
    </location>
</feature>
<evidence type="ECO:0000313" key="8">
    <source>
        <dbReference type="EMBL" id="RKW70775.1"/>
    </source>
</evidence>
<evidence type="ECO:0000256" key="2">
    <source>
        <dbReference type="ARBA" id="ARBA00022448"/>
    </source>
</evidence>
<name>A0A496PJV3_9MICC</name>
<comment type="subcellular location">
    <subcellularLocation>
        <location evidence="1">Cell membrane</location>
        <topology evidence="1">Multi-pass membrane protein</topology>
    </subcellularLocation>
</comment>
<feature type="transmembrane region" description="Helical" evidence="6">
    <location>
        <begin position="412"/>
        <end position="434"/>
    </location>
</feature>
<feature type="transmembrane region" description="Helical" evidence="6">
    <location>
        <begin position="174"/>
        <end position="194"/>
    </location>
</feature>
<dbReference type="EMBL" id="QQXL01000003">
    <property type="protein sequence ID" value="RKW70775.1"/>
    <property type="molecule type" value="Genomic_DNA"/>
</dbReference>
<evidence type="ECO:0000256" key="3">
    <source>
        <dbReference type="ARBA" id="ARBA00022692"/>
    </source>
</evidence>
<keyword evidence="9" id="KW-1185">Reference proteome</keyword>
<feature type="transmembrane region" description="Helical" evidence="6">
    <location>
        <begin position="201"/>
        <end position="222"/>
    </location>
</feature>
<feature type="transmembrane region" description="Helical" evidence="6">
    <location>
        <begin position="234"/>
        <end position="251"/>
    </location>
</feature>
<feature type="transmembrane region" description="Helical" evidence="6">
    <location>
        <begin position="446"/>
        <end position="468"/>
    </location>
</feature>
<feature type="transmembrane region" description="Helical" evidence="6">
    <location>
        <begin position="338"/>
        <end position="360"/>
    </location>
</feature>
<protein>
    <submittedName>
        <fullName evidence="8">MFS transporter</fullName>
    </submittedName>
</protein>
<feature type="transmembrane region" description="Helical" evidence="6">
    <location>
        <begin position="136"/>
        <end position="162"/>
    </location>
</feature>
<dbReference type="PANTHER" id="PTHR42718:SF9">
    <property type="entry name" value="MAJOR FACILITATOR SUPERFAMILY MULTIDRUG TRANSPORTER MFSC"/>
    <property type="match status" value="1"/>
</dbReference>
<keyword evidence="4 6" id="KW-1133">Transmembrane helix</keyword>
<dbReference type="SUPFAM" id="SSF103473">
    <property type="entry name" value="MFS general substrate transporter"/>
    <property type="match status" value="1"/>
</dbReference>
<dbReference type="InterPro" id="IPR011701">
    <property type="entry name" value="MFS"/>
</dbReference>
<dbReference type="InterPro" id="IPR036259">
    <property type="entry name" value="MFS_trans_sf"/>
</dbReference>
<feature type="transmembrane region" description="Helical" evidence="6">
    <location>
        <begin position="272"/>
        <end position="295"/>
    </location>
</feature>
<evidence type="ECO:0000256" key="6">
    <source>
        <dbReference type="SAM" id="Phobius"/>
    </source>
</evidence>
<keyword evidence="3 6" id="KW-0812">Transmembrane</keyword>
<evidence type="ECO:0000313" key="9">
    <source>
        <dbReference type="Proteomes" id="UP000273119"/>
    </source>
</evidence>
<evidence type="ECO:0000256" key="4">
    <source>
        <dbReference type="ARBA" id="ARBA00022989"/>
    </source>
</evidence>
<organism evidence="8 9">
    <name type="scientific">Galactobacter caseinivorans</name>
    <dbReference type="NCBI Taxonomy" id="2676123"/>
    <lineage>
        <taxon>Bacteria</taxon>
        <taxon>Bacillati</taxon>
        <taxon>Actinomycetota</taxon>
        <taxon>Actinomycetes</taxon>
        <taxon>Micrococcales</taxon>
        <taxon>Micrococcaceae</taxon>
        <taxon>Galactobacter</taxon>
    </lineage>
</organism>